<gene>
    <name evidence="1" type="ORF">ACFSCS_05790</name>
</gene>
<organism evidence="1 2">
    <name type="scientific">Luteococcus peritonei</name>
    <dbReference type="NCBI Taxonomy" id="88874"/>
    <lineage>
        <taxon>Bacteria</taxon>
        <taxon>Bacillati</taxon>
        <taxon>Actinomycetota</taxon>
        <taxon>Actinomycetes</taxon>
        <taxon>Propionibacteriales</taxon>
        <taxon>Propionibacteriaceae</taxon>
        <taxon>Luteococcus</taxon>
    </lineage>
</organism>
<accession>A0ABW4RUE1</accession>
<comment type="caution">
    <text evidence="1">The sequence shown here is derived from an EMBL/GenBank/DDBJ whole genome shotgun (WGS) entry which is preliminary data.</text>
</comment>
<keyword evidence="2" id="KW-1185">Reference proteome</keyword>
<evidence type="ECO:0000313" key="1">
    <source>
        <dbReference type="EMBL" id="MFD1889704.1"/>
    </source>
</evidence>
<protein>
    <submittedName>
        <fullName evidence="1">Uncharacterized protein</fullName>
    </submittedName>
</protein>
<dbReference type="RefSeq" id="WP_343872792.1">
    <property type="nucleotide sequence ID" value="NZ_BAAAIX010000009.1"/>
</dbReference>
<proteinExistence type="predicted"/>
<sequence>MDLIQTLATVGTLCVALWATWMARDQLAEAERQRKVQIGLQYLERYWDVSDSLLHSVKGSEEHRQHQHRYLILCEDEFEAAREEWLDDGMWERWHQWLVTESGREQTHADLAQCQRTNAFEFVRSCLGGAVGHSWQACPAHPDTQA</sequence>
<dbReference type="EMBL" id="JBHUFZ010000011">
    <property type="protein sequence ID" value="MFD1889704.1"/>
    <property type="molecule type" value="Genomic_DNA"/>
</dbReference>
<name>A0ABW4RUE1_9ACTN</name>
<reference evidence="2" key="1">
    <citation type="journal article" date="2019" name="Int. J. Syst. Evol. Microbiol.">
        <title>The Global Catalogue of Microorganisms (GCM) 10K type strain sequencing project: providing services to taxonomists for standard genome sequencing and annotation.</title>
        <authorList>
            <consortium name="The Broad Institute Genomics Platform"/>
            <consortium name="The Broad Institute Genome Sequencing Center for Infectious Disease"/>
            <person name="Wu L."/>
            <person name="Ma J."/>
        </authorList>
    </citation>
    <scope>NUCLEOTIDE SEQUENCE [LARGE SCALE GENOMIC DNA]</scope>
    <source>
        <strain evidence="2">CAIM 431</strain>
    </source>
</reference>
<evidence type="ECO:0000313" key="2">
    <source>
        <dbReference type="Proteomes" id="UP001597326"/>
    </source>
</evidence>
<dbReference type="Proteomes" id="UP001597326">
    <property type="component" value="Unassembled WGS sequence"/>
</dbReference>